<dbReference type="EMBL" id="AP024987">
    <property type="protein sequence ID" value="BDA40213.1"/>
    <property type="molecule type" value="Genomic_DNA"/>
</dbReference>
<dbReference type="InterPro" id="IPR011600">
    <property type="entry name" value="Pept_C14_caspase"/>
</dbReference>
<accession>A0ABM7U655</accession>
<evidence type="ECO:0000259" key="1">
    <source>
        <dbReference type="Pfam" id="PF00656"/>
    </source>
</evidence>
<dbReference type="InterPro" id="IPR029030">
    <property type="entry name" value="Caspase-like_dom_sf"/>
</dbReference>
<proteinExistence type="predicted"/>
<evidence type="ECO:0000313" key="2">
    <source>
        <dbReference type="EMBL" id="BDA40213.1"/>
    </source>
</evidence>
<dbReference type="Pfam" id="PF00656">
    <property type="entry name" value="Peptidase_C14"/>
    <property type="match status" value="1"/>
</dbReference>
<dbReference type="PIRSF" id="PIRSF007398">
    <property type="entry name" value="Sll0148_caspase"/>
    <property type="match status" value="1"/>
</dbReference>
<dbReference type="InterPro" id="IPR050452">
    <property type="entry name" value="Metacaspase"/>
</dbReference>
<dbReference type="PANTHER" id="PTHR48104">
    <property type="entry name" value="METACASPASE-4"/>
    <property type="match status" value="1"/>
</dbReference>
<dbReference type="InterPro" id="IPR011189">
    <property type="entry name" value="UCP_caspase_lke"/>
</dbReference>
<feature type="domain" description="Peptidase C14 caspase" evidence="1">
    <location>
        <begin position="44"/>
        <end position="311"/>
    </location>
</feature>
<dbReference type="SUPFAM" id="SSF52129">
    <property type="entry name" value="Caspase-like"/>
    <property type="match status" value="1"/>
</dbReference>
<evidence type="ECO:0000313" key="3">
    <source>
        <dbReference type="Proteomes" id="UP001319803"/>
    </source>
</evidence>
<reference evidence="2 3" key="1">
    <citation type="submission" date="2021-08" db="EMBL/GenBank/DDBJ databases">
        <title>Endosymbiont genome of Braarudosphaera bigelowii.</title>
        <authorList>
            <person name="Suzuki S."/>
            <person name="Ishida K."/>
        </authorList>
    </citation>
    <scope>NUCLEOTIDE SEQUENCE [LARGE SCALE GENOMIC DNA]</scope>
    <source>
        <strain evidence="2">CPSB-1</strain>
    </source>
</reference>
<dbReference type="Proteomes" id="UP001319803">
    <property type="component" value="Chromosome"/>
</dbReference>
<sequence>MKWDRRTFLQALLTWGIAQGSTIRPSYNSKFYRYHKALAESTNRKLALLIGINTYTKNLSLKGCLTDIERQKDLLVNRFGFHPTNILTLANEQATCQNIKNAFLEHLVNQAKTDDVVLVHFSGYGTQVKIPSNRISPVSDYSVLTQGIIPSEGNQLNKNITLTNNILQETLFLLGKLVDTEKLTMVFDTSYYSTGEINQGNLRVRSLPYQVSEANTDELVWQAELKSKIQNSGISNDYGTILSAAGIGQVATEIKGNDFSVGLFTYALTQYLWSVTPASRINIALNKATEEVLPIVGESQKPQQQNSTQKSLFAYYLLPINFQGAEALIDHAEDLDNIQIIFTGISADILRHYGLNSIFHTMSSNPLSFFQLHSRDGLKGKVHQISKGTRIYQPDLIGQLLQESVRCLPRTLGLTVALDSKLQRIERVDATSAFSVIDIVSDITNDEEKPVDCILGLLASFPFSTSSSESLNSSEKSKYGLFLPGGVQFPNTSGKTGEAIKSAVGRLHPNLEKLLAVKLLRLTVNESSSKLLCSINLEGLNPEPYPIDKRETNRNKIFTSQIGEIKDNPYEISNLQGLPKVARGTRLRYCLHNQGDKTLDFIIFGINSNGKVIAYIPAHEKEIELKAQGASFLKPGMKNAIPSTSSGLTWTTSSTRGWEQILLIASIYPFYNTWQALKKIPEFKIEKDQIIILNDPLSIAKALLEDLNTASIQINKRIMSNSDTYNLDVKAWSTLSFIYQII</sequence>
<keyword evidence="3" id="KW-1185">Reference proteome</keyword>
<name>A0ABM7U655_9CHRO</name>
<gene>
    <name evidence="2" type="ORF">CPARK_000105100</name>
</gene>
<dbReference type="PANTHER" id="PTHR48104:SF30">
    <property type="entry name" value="METACASPASE-1"/>
    <property type="match status" value="1"/>
</dbReference>
<dbReference type="RefSeq" id="WP_229637182.1">
    <property type="nucleotide sequence ID" value="NZ_AP024987.1"/>
</dbReference>
<dbReference type="Gene3D" id="3.40.50.1460">
    <property type="match status" value="1"/>
</dbReference>
<protein>
    <recommendedName>
        <fullName evidence="1">Peptidase C14 caspase domain-containing protein</fullName>
    </recommendedName>
</protein>
<organism evidence="2 3">
    <name type="scientific">cyanobacterium endosymbiont of Braarudosphaera bigelowii</name>
    <dbReference type="NCBI Taxonomy" id="1285375"/>
    <lineage>
        <taxon>Bacteria</taxon>
        <taxon>Bacillati</taxon>
        <taxon>Cyanobacteriota</taxon>
        <taxon>Cyanophyceae</taxon>
        <taxon>Oscillatoriophycideae</taxon>
        <taxon>Chroococcales</taxon>
        <taxon>Aphanothecaceae</taxon>
        <taxon>Candidatus Atelocyanobacterium</taxon>
        <taxon>Candidatus Atelocyanobacterium thalassae</taxon>
    </lineage>
</organism>